<proteinExistence type="predicted"/>
<protein>
    <submittedName>
        <fullName evidence="1">Uncharacterized protein</fullName>
    </submittedName>
</protein>
<evidence type="ECO:0000313" key="1">
    <source>
        <dbReference type="EMBL" id="MEH7827764.1"/>
    </source>
</evidence>
<comment type="caution">
    <text evidence="1">The sequence shown here is derived from an EMBL/GenBank/DDBJ whole genome shotgun (WGS) entry which is preliminary data.</text>
</comment>
<dbReference type="Proteomes" id="UP001431963">
    <property type="component" value="Unassembled WGS sequence"/>
</dbReference>
<sequence>MSLFAVLADILFVGHSLVGPNLPGLVEQGLIQQGAAEAVVEAQIINGAPLRYQWDNSTEAEGVDARVRLVAGGVDALILTEAIPLAGQIDWNDSPGQVASWAGLAWEHNPATQVFIYETWHSLKSAPGAAIEGDPGAGIDWATRIAADLPAWEGLVTGAEAIRPQTAPPLRLIPAGQAMALARAEALAGRLPGIARIEDLFSDDIHPNGKGQYLLAMVHVAAISGKSPEGLPARLGRRWTSRDAVISDELALALQRIAWTAVQAQVAREAARPATAKPDMVAAALPEPEAAPADPATAELAALPPPVSQDAIAALTPIINPSLGFGLAGVNDWTVQQPFLDVMKTARPWTGHKPGQWGGIDHDGLAAGGWLDGNGWVRALPPGIEAVSTLVLTELPADAGGIAGRYVLRWRGKGDLRLEGRAQNISPVEGGLAFDYTPGEGSVLITLSALDATDPIRDMTLVREDRLAAFDAGHIFNPDWLNRLRGVRLIRFMDWMATNNATLATIEDSPKPSDYTWARNGVPVEVMVALANELEADPWFTLPHLSSDAMVRFYAESVADLLMPGLKAHVELSNEVWNWQFTQSAWAEAEGKARWGRDGAWLQFYALRATQVARIWTEAFGAEARDRLVRVIATQTGVPGMEVDILDAPLVKAEGDLAPYESFDAYAVTGYFAGLMVTDVKLPLVKQWLAESAQADPANPYALAVTRAAEELRDGRHSGIAEDTLQDVLTRILPYQAKVAKDRGLDLVMYEGGSHLVGIGPIVDDAEVVAFLQHLSYTPEMGALYSELLQGWAALTDQPFNAFVDIYTPGKWGSWGALRHLGDDNPRWRVLARGCDKC</sequence>
<evidence type="ECO:0000313" key="2">
    <source>
        <dbReference type="Proteomes" id="UP001431963"/>
    </source>
</evidence>
<gene>
    <name evidence="1" type="ORF">V6590_06365</name>
</gene>
<reference evidence="1" key="1">
    <citation type="submission" date="2024-02" db="EMBL/GenBank/DDBJ databases">
        <title>Genome sequences of strain Gemmobacter sp. JM10B15.</title>
        <authorList>
            <person name="Zhang M."/>
        </authorList>
    </citation>
    <scope>NUCLEOTIDE SEQUENCE</scope>
    <source>
        <strain evidence="1">JM10B15</strain>
    </source>
</reference>
<dbReference type="Gene3D" id="3.40.50.1110">
    <property type="entry name" value="SGNH hydrolase"/>
    <property type="match status" value="1"/>
</dbReference>
<keyword evidence="2" id="KW-1185">Reference proteome</keyword>
<name>A0ABU8BSU2_9RHOB</name>
<dbReference type="EMBL" id="JBALHR010000003">
    <property type="protein sequence ID" value="MEH7827764.1"/>
    <property type="molecule type" value="Genomic_DNA"/>
</dbReference>
<accession>A0ABU8BSU2</accession>
<organism evidence="1 2">
    <name type="scientific">Gemmobacter denitrificans</name>
    <dbReference type="NCBI Taxonomy" id="3123040"/>
    <lineage>
        <taxon>Bacteria</taxon>
        <taxon>Pseudomonadati</taxon>
        <taxon>Pseudomonadota</taxon>
        <taxon>Alphaproteobacteria</taxon>
        <taxon>Rhodobacterales</taxon>
        <taxon>Paracoccaceae</taxon>
        <taxon>Gemmobacter</taxon>
    </lineage>
</organism>
<dbReference type="RefSeq" id="WP_335421070.1">
    <property type="nucleotide sequence ID" value="NZ_JBALHR010000003.1"/>
</dbReference>
<dbReference type="InterPro" id="IPR036514">
    <property type="entry name" value="SGNH_hydro_sf"/>
</dbReference>